<keyword evidence="3" id="KW-1185">Reference proteome</keyword>
<accession>A0A9W9ZSP2</accession>
<feature type="compositionally biased region" description="Basic residues" evidence="1">
    <location>
        <begin position="110"/>
        <end position="122"/>
    </location>
</feature>
<evidence type="ECO:0000313" key="3">
    <source>
        <dbReference type="Proteomes" id="UP001163046"/>
    </source>
</evidence>
<comment type="caution">
    <text evidence="2">The sequence shown here is derived from an EMBL/GenBank/DDBJ whole genome shotgun (WGS) entry which is preliminary data.</text>
</comment>
<proteinExistence type="predicted"/>
<sequence length="122" mass="13368">MAGRVSHPQKYKNVGRVLLFAVPDDTPVHKSKGQSPVSANLPSVPVCLNTLTPSPPTKEKTVKTAGALATTEPLLQGTSAKSPGRPPAKPRPRWLRRLIQPLIKIEHPRTQKHKRPKPISRT</sequence>
<evidence type="ECO:0000256" key="1">
    <source>
        <dbReference type="SAM" id="MobiDB-lite"/>
    </source>
</evidence>
<dbReference type="AlphaFoldDB" id="A0A9W9ZSP2"/>
<reference evidence="2" key="1">
    <citation type="submission" date="2023-01" db="EMBL/GenBank/DDBJ databases">
        <title>Genome assembly of the deep-sea coral Lophelia pertusa.</title>
        <authorList>
            <person name="Herrera S."/>
            <person name="Cordes E."/>
        </authorList>
    </citation>
    <scope>NUCLEOTIDE SEQUENCE</scope>
    <source>
        <strain evidence="2">USNM1676648</strain>
        <tissue evidence="2">Polyp</tissue>
    </source>
</reference>
<organism evidence="2 3">
    <name type="scientific">Desmophyllum pertusum</name>
    <dbReference type="NCBI Taxonomy" id="174260"/>
    <lineage>
        <taxon>Eukaryota</taxon>
        <taxon>Metazoa</taxon>
        <taxon>Cnidaria</taxon>
        <taxon>Anthozoa</taxon>
        <taxon>Hexacorallia</taxon>
        <taxon>Scleractinia</taxon>
        <taxon>Caryophylliina</taxon>
        <taxon>Caryophylliidae</taxon>
        <taxon>Desmophyllum</taxon>
    </lineage>
</organism>
<name>A0A9W9ZSP2_9CNID</name>
<gene>
    <name evidence="2" type="ORF">OS493_004138</name>
</gene>
<dbReference type="Proteomes" id="UP001163046">
    <property type="component" value="Unassembled WGS sequence"/>
</dbReference>
<dbReference type="EMBL" id="MU825874">
    <property type="protein sequence ID" value="KAJ7387172.1"/>
    <property type="molecule type" value="Genomic_DNA"/>
</dbReference>
<evidence type="ECO:0000313" key="2">
    <source>
        <dbReference type="EMBL" id="KAJ7387172.1"/>
    </source>
</evidence>
<protein>
    <submittedName>
        <fullName evidence="2">Uncharacterized protein</fullName>
    </submittedName>
</protein>
<feature type="region of interest" description="Disordered" evidence="1">
    <location>
        <begin position="69"/>
        <end position="122"/>
    </location>
</feature>